<dbReference type="EMBL" id="GBXM01000959">
    <property type="protein sequence ID" value="JAI07619.1"/>
    <property type="molecule type" value="Transcribed_RNA"/>
</dbReference>
<sequence length="28" mass="3415">MPSCKSEITILPQPFLMYRDQRHFYAEI</sequence>
<dbReference type="AlphaFoldDB" id="A0A0E9Y0Y5"/>
<reference evidence="1" key="2">
    <citation type="journal article" date="2015" name="Fish Shellfish Immunol.">
        <title>Early steps in the European eel (Anguilla anguilla)-Vibrio vulnificus interaction in the gills: Role of the RtxA13 toxin.</title>
        <authorList>
            <person name="Callol A."/>
            <person name="Pajuelo D."/>
            <person name="Ebbesson L."/>
            <person name="Teles M."/>
            <person name="MacKenzie S."/>
            <person name="Amaro C."/>
        </authorList>
    </citation>
    <scope>NUCLEOTIDE SEQUENCE</scope>
</reference>
<reference evidence="1" key="1">
    <citation type="submission" date="2014-11" db="EMBL/GenBank/DDBJ databases">
        <authorList>
            <person name="Amaro Gonzalez C."/>
        </authorList>
    </citation>
    <scope>NUCLEOTIDE SEQUENCE</scope>
</reference>
<evidence type="ECO:0000313" key="1">
    <source>
        <dbReference type="EMBL" id="JAI07619.1"/>
    </source>
</evidence>
<organism evidence="1">
    <name type="scientific">Anguilla anguilla</name>
    <name type="common">European freshwater eel</name>
    <name type="synonym">Muraena anguilla</name>
    <dbReference type="NCBI Taxonomy" id="7936"/>
    <lineage>
        <taxon>Eukaryota</taxon>
        <taxon>Metazoa</taxon>
        <taxon>Chordata</taxon>
        <taxon>Craniata</taxon>
        <taxon>Vertebrata</taxon>
        <taxon>Euteleostomi</taxon>
        <taxon>Actinopterygii</taxon>
        <taxon>Neopterygii</taxon>
        <taxon>Teleostei</taxon>
        <taxon>Anguilliformes</taxon>
        <taxon>Anguillidae</taxon>
        <taxon>Anguilla</taxon>
    </lineage>
</organism>
<proteinExistence type="predicted"/>
<accession>A0A0E9Y0Y5</accession>
<protein>
    <submittedName>
        <fullName evidence="1">Uncharacterized protein</fullName>
    </submittedName>
</protein>
<name>A0A0E9Y0Y5_ANGAN</name>